<dbReference type="SUPFAM" id="SSF49313">
    <property type="entry name" value="Cadherin-like"/>
    <property type="match status" value="5"/>
</dbReference>
<accession>A0ABR4QHZ4</accession>
<keyword evidence="10" id="KW-0732">Signal</keyword>
<evidence type="ECO:0000256" key="6">
    <source>
        <dbReference type="ARBA" id="ARBA00023136"/>
    </source>
</evidence>
<reference evidence="12 13" key="1">
    <citation type="journal article" date="2022" name="Front. Cell. Infect. Microbiol.">
        <title>The Genomes of Two Strains of Taenia crassiceps the Animal Model for the Study of Human Cysticercosis.</title>
        <authorList>
            <person name="Bobes R.J."/>
            <person name="Estrada K."/>
            <person name="Rios-Valencia D.G."/>
            <person name="Calderon-Gallegos A."/>
            <person name="de la Torre P."/>
            <person name="Carrero J.C."/>
            <person name="Sanchez-Flores A."/>
            <person name="Laclette J.P."/>
        </authorList>
    </citation>
    <scope>NUCLEOTIDE SEQUENCE [LARGE SCALE GENOMIC DNA]</scope>
    <source>
        <strain evidence="12">WFUcys</strain>
    </source>
</reference>
<evidence type="ECO:0000256" key="3">
    <source>
        <dbReference type="ARBA" id="ARBA00022737"/>
    </source>
</evidence>
<keyword evidence="6 9" id="KW-0472">Membrane</keyword>
<proteinExistence type="predicted"/>
<evidence type="ECO:0000256" key="4">
    <source>
        <dbReference type="ARBA" id="ARBA00022837"/>
    </source>
</evidence>
<feature type="signal peptide" evidence="10">
    <location>
        <begin position="1"/>
        <end position="24"/>
    </location>
</feature>
<evidence type="ECO:0000259" key="11">
    <source>
        <dbReference type="PROSITE" id="PS50268"/>
    </source>
</evidence>
<dbReference type="InterPro" id="IPR006141">
    <property type="entry name" value="Intein_N"/>
</dbReference>
<comment type="subcellular location">
    <subcellularLocation>
        <location evidence="1">Membrane</location>
    </subcellularLocation>
</comment>
<dbReference type="PROSITE" id="PS50268">
    <property type="entry name" value="CADHERIN_2"/>
    <property type="match status" value="6"/>
</dbReference>
<evidence type="ECO:0000256" key="2">
    <source>
        <dbReference type="ARBA" id="ARBA00022692"/>
    </source>
</evidence>
<feature type="chain" id="PRO_5045949773" evidence="10">
    <location>
        <begin position="25"/>
        <end position="1289"/>
    </location>
</feature>
<dbReference type="PANTHER" id="PTHR24026">
    <property type="entry name" value="FAT ATYPICAL CADHERIN-RELATED"/>
    <property type="match status" value="1"/>
</dbReference>
<name>A0ABR4QHZ4_9CEST</name>
<dbReference type="CDD" id="cd11304">
    <property type="entry name" value="Cadherin_repeat"/>
    <property type="match status" value="5"/>
</dbReference>
<comment type="caution">
    <text evidence="12">The sequence shown here is derived from an EMBL/GenBank/DDBJ whole genome shotgun (WGS) entry which is preliminary data.</text>
</comment>
<feature type="transmembrane region" description="Helical" evidence="9">
    <location>
        <begin position="911"/>
        <end position="935"/>
    </location>
</feature>
<feature type="domain" description="Cadherin" evidence="11">
    <location>
        <begin position="600"/>
        <end position="705"/>
    </location>
</feature>
<feature type="domain" description="Cadherin" evidence="11">
    <location>
        <begin position="495"/>
        <end position="596"/>
    </location>
</feature>
<evidence type="ECO:0000256" key="5">
    <source>
        <dbReference type="ARBA" id="ARBA00022989"/>
    </source>
</evidence>
<sequence length="1289" mass="141207">MVVQTHRLHLLLLLYFAWFPIVLASSWRIPATEVKYRLEENRPPGHVLGIVASSTPQKSVINAFGAPSQLFHLDPHTSELSLKAEIDAEKLCSLASWRDDKKGGPNGDITDVITCTPSTGELSVHLDVNAILPDGSLQGVIKVTVEIIDVDDNPPRFDNQKVRKRHLNEAVYRKGRKIDLPKARDIDLLPEHRLIRYTLEQHSPAGEEIFHFEVSNRSSHFHGMYVDDRKSELSESRIQIEIYVVDMNDNEPYFEKSSYNVTVYENTPSGTAIFQLKAHDDDRNAQLDYSLAEAPGGGQRAVASIFEVEKSGRVTLQRGLDFESCQSYILPISVTDGDFSAETTLHVIVADVNDEAPRFEINPIHLVAEEGTSAKRSIGQVRVYDPDSVEVNGVVRCKEPEERVHRQVLLFTPDPQAHPSVGLYDLQTRLELDREGTDTLAGGVALIYLICWDANELIHSSSTTSTSGTVNRRLTSTLTATLTIRDVNDNPPTFYHPVYHVAVAENNHIGAKIVQVLAHDPDDGENAEITYSLLDRANFHVDPVSGWVTAAVEFDREKRDSYQVTIIASDNGSQRLTGSALLNVTILDQNDNQPHLLPCDKVPTPLVVWENSPVGTFVGDLIASDADTGRNGELVFRLSKKLPSTPHFELKPNGSLFTALPLDREQKATYEILVEVRDRGHPNVLSSTETICIKVLDENDNNPHFVLPDRLYSLEDRLPDTPPAYLRKRESAEMVADASAGSTKMAKGASVAPSDAEAADSDGGYEPSLRISLHETNGQLITRLEATDPDEDANGRLVYGLRRHTHSRIRLNRAAGDFLSVDGNTGEVWLKRTLQEEDLGSHLFVVSANDQGASMSRSESKILLVSVEDIPPRSLDGGGASSSFTAISEGGGEGGVLANFFPFKLGERKNVLILVGLISVSVILAIVFIAAMICMCKPCRSSSRQPRRFFNQHRMSPGGTVNIATLQTRTAANGGIISLQEARLIDNTSVDNFGSGIGAGNHDYGYGPPVSPVDVVEPDGWMSSEGKGGIFRVVNTDAVSSVSEEATNRAPQIWNKYNSLPRDRFERCESPLSLKQENICTVTSTAGVIMTPLRELEETSHEVRSPSHWAAVTLSTETNFQSNSTSHIALPVTLLPAVCLHPSETSVVTASNPFAPTTIVSANSTTTTTTTTFQPTMGRKAEMEVRLAEHASDSGQGASDEDLRSQSQPLPVINLVQLPCEFGEEDPWKRALGGEAPCTDDFVQLRTSTLHPSLSKHSTDALKTQNCVHLGVATIPSEVNIVHRRLPAC</sequence>
<feature type="domain" description="Cadherin" evidence="11">
    <location>
        <begin position="778"/>
        <end position="884"/>
    </location>
</feature>
<dbReference type="PROSITE" id="PS50817">
    <property type="entry name" value="INTEIN_N_TER"/>
    <property type="match status" value="1"/>
</dbReference>
<organism evidence="12 13">
    <name type="scientific">Taenia crassiceps</name>
    <dbReference type="NCBI Taxonomy" id="6207"/>
    <lineage>
        <taxon>Eukaryota</taxon>
        <taxon>Metazoa</taxon>
        <taxon>Spiralia</taxon>
        <taxon>Lophotrochozoa</taxon>
        <taxon>Platyhelminthes</taxon>
        <taxon>Cestoda</taxon>
        <taxon>Eucestoda</taxon>
        <taxon>Cyclophyllidea</taxon>
        <taxon>Taeniidae</taxon>
        <taxon>Taenia</taxon>
    </lineage>
</organism>
<keyword evidence="4 7" id="KW-0106">Calcium</keyword>
<keyword evidence="3" id="KW-0677">Repeat</keyword>
<dbReference type="EMBL" id="JAKROA010000003">
    <property type="protein sequence ID" value="KAL5109181.1"/>
    <property type="molecule type" value="Genomic_DNA"/>
</dbReference>
<dbReference type="Proteomes" id="UP001651158">
    <property type="component" value="Unassembled WGS sequence"/>
</dbReference>
<dbReference type="Pfam" id="PF00028">
    <property type="entry name" value="Cadherin"/>
    <property type="match status" value="4"/>
</dbReference>
<feature type="domain" description="Cadherin" evidence="11">
    <location>
        <begin position="33"/>
        <end position="157"/>
    </location>
</feature>
<evidence type="ECO:0000256" key="9">
    <source>
        <dbReference type="SAM" id="Phobius"/>
    </source>
</evidence>
<evidence type="ECO:0000256" key="10">
    <source>
        <dbReference type="SAM" id="SignalP"/>
    </source>
</evidence>
<evidence type="ECO:0000256" key="8">
    <source>
        <dbReference type="SAM" id="MobiDB-lite"/>
    </source>
</evidence>
<feature type="domain" description="Cadherin" evidence="11">
    <location>
        <begin position="255"/>
        <end position="359"/>
    </location>
</feature>
<dbReference type="PANTHER" id="PTHR24026:SF133">
    <property type="entry name" value="CADHERIN-RELATED FAMILY MEMBER 2"/>
    <property type="match status" value="1"/>
</dbReference>
<keyword evidence="13" id="KW-1185">Reference proteome</keyword>
<dbReference type="PRINTS" id="PR00205">
    <property type="entry name" value="CADHERIN"/>
</dbReference>
<evidence type="ECO:0000256" key="7">
    <source>
        <dbReference type="PROSITE-ProRule" id="PRU00043"/>
    </source>
</evidence>
<dbReference type="PROSITE" id="PS00232">
    <property type="entry name" value="CADHERIN_1"/>
    <property type="match status" value="3"/>
</dbReference>
<gene>
    <name evidence="12" type="ORF">TcWFU_007266</name>
</gene>
<keyword evidence="2 9" id="KW-0812">Transmembrane</keyword>
<dbReference type="SMART" id="SM00112">
    <property type="entry name" value="CA"/>
    <property type="match status" value="6"/>
</dbReference>
<dbReference type="InterPro" id="IPR020894">
    <property type="entry name" value="Cadherin_CS"/>
</dbReference>
<feature type="region of interest" description="Disordered" evidence="8">
    <location>
        <begin position="737"/>
        <end position="764"/>
    </location>
</feature>
<evidence type="ECO:0000256" key="1">
    <source>
        <dbReference type="ARBA" id="ARBA00004370"/>
    </source>
</evidence>
<evidence type="ECO:0000313" key="12">
    <source>
        <dbReference type="EMBL" id="KAL5109181.1"/>
    </source>
</evidence>
<dbReference type="InterPro" id="IPR015919">
    <property type="entry name" value="Cadherin-like_sf"/>
</dbReference>
<evidence type="ECO:0000313" key="13">
    <source>
        <dbReference type="Proteomes" id="UP001651158"/>
    </source>
</evidence>
<protein>
    <submittedName>
        <fullName evidence="12">Protocadherin-1</fullName>
    </submittedName>
</protein>
<feature type="domain" description="Cadherin" evidence="11">
    <location>
        <begin position="360"/>
        <end position="494"/>
    </location>
</feature>
<dbReference type="InterPro" id="IPR002126">
    <property type="entry name" value="Cadherin-like_dom"/>
</dbReference>
<dbReference type="Gene3D" id="2.60.40.60">
    <property type="entry name" value="Cadherins"/>
    <property type="match status" value="6"/>
</dbReference>
<keyword evidence="5 9" id="KW-1133">Transmembrane helix</keyword>